<evidence type="ECO:0000313" key="6">
    <source>
        <dbReference type="EMBL" id="QHX44472.1"/>
    </source>
</evidence>
<reference evidence="6 7" key="1">
    <citation type="submission" date="2020-01" db="EMBL/GenBank/DDBJ databases">
        <title>Complete genome sequence of a human oral phylogroup 1 Treponema sp. strain ATCC 700766, originally isolated from periodontitis dental plaque.</title>
        <authorList>
            <person name="Chan Y."/>
            <person name="Huo Y.-B."/>
            <person name="Yu X.-L."/>
            <person name="Zeng H."/>
            <person name="Leung W.-K."/>
            <person name="Watt R.M."/>
        </authorList>
    </citation>
    <scope>NUCLEOTIDE SEQUENCE [LARGE SCALE GENOMIC DNA]</scope>
    <source>
        <strain evidence="6 7">OMZ 804</strain>
    </source>
</reference>
<dbReference type="PROSITE" id="PS50893">
    <property type="entry name" value="ABC_TRANSPORTER_2"/>
    <property type="match status" value="1"/>
</dbReference>
<evidence type="ECO:0000256" key="1">
    <source>
        <dbReference type="ARBA" id="ARBA00005417"/>
    </source>
</evidence>
<protein>
    <submittedName>
        <fullName evidence="6">ABC transporter ATP-binding protein</fullName>
    </submittedName>
</protein>
<dbReference type="Pfam" id="PF00005">
    <property type="entry name" value="ABC_tran"/>
    <property type="match status" value="1"/>
</dbReference>
<evidence type="ECO:0000313" key="7">
    <source>
        <dbReference type="Proteomes" id="UP000464374"/>
    </source>
</evidence>
<name>A0A6P1Y6H2_9SPIR</name>
<evidence type="ECO:0000256" key="3">
    <source>
        <dbReference type="ARBA" id="ARBA00022741"/>
    </source>
</evidence>
<accession>A0A6P1Y6H2</accession>
<dbReference type="AlphaFoldDB" id="A0A6P1Y6H2"/>
<dbReference type="KEGG" id="trz:GWP43_04185"/>
<gene>
    <name evidence="6" type="ORF">GWP43_04185</name>
</gene>
<sequence length="303" mass="33053">MMNVIEISNVTKKYSEATVVHSVSFSVKKGEIYGLLGRNGAGKTTIMKMLLGLVKPTEGQVHILGNDTNTGEGKAILRKVGCIIENPGFYANLTGTENLHIFARLKALDDEAVQKALALVNLPYNDKKLFSKYSLGMKQRLAIANAVMHDPEVLILDEPINGLDPIGIAEVRKLLIDLKQSGVSILISSHILSEIESLADRIGIINDGKLIDEIHIAEWQNKTEGIKIFIQDTEQVKKVLLKEGVKESDIICLADGITVKSDISVAQLNTIFVGNGIEVSGIMKERMTLEDYFKKVTGGQGIG</sequence>
<dbReference type="InterPro" id="IPR003593">
    <property type="entry name" value="AAA+_ATPase"/>
</dbReference>
<proteinExistence type="inferred from homology"/>
<evidence type="ECO:0000256" key="2">
    <source>
        <dbReference type="ARBA" id="ARBA00022448"/>
    </source>
</evidence>
<dbReference type="Proteomes" id="UP000464374">
    <property type="component" value="Chromosome"/>
</dbReference>
<keyword evidence="2" id="KW-0813">Transport</keyword>
<dbReference type="PROSITE" id="PS00211">
    <property type="entry name" value="ABC_TRANSPORTER_1"/>
    <property type="match status" value="1"/>
</dbReference>
<dbReference type="Gene3D" id="3.40.50.300">
    <property type="entry name" value="P-loop containing nucleotide triphosphate hydrolases"/>
    <property type="match status" value="1"/>
</dbReference>
<dbReference type="InterPro" id="IPR027417">
    <property type="entry name" value="P-loop_NTPase"/>
</dbReference>
<feature type="domain" description="ABC transporter" evidence="5">
    <location>
        <begin position="5"/>
        <end position="232"/>
    </location>
</feature>
<dbReference type="CDD" id="cd03268">
    <property type="entry name" value="ABC_BcrA_bacitracin_resist"/>
    <property type="match status" value="1"/>
</dbReference>
<dbReference type="GO" id="GO:0005524">
    <property type="term" value="F:ATP binding"/>
    <property type="evidence" value="ECO:0007669"/>
    <property type="project" value="UniProtKB-KW"/>
</dbReference>
<dbReference type="PANTHER" id="PTHR43335:SF4">
    <property type="entry name" value="ABC TRANSPORTER, ATP-BINDING PROTEIN"/>
    <property type="match status" value="1"/>
</dbReference>
<evidence type="ECO:0000259" key="5">
    <source>
        <dbReference type="PROSITE" id="PS50893"/>
    </source>
</evidence>
<dbReference type="InterPro" id="IPR017871">
    <property type="entry name" value="ABC_transporter-like_CS"/>
</dbReference>
<dbReference type="SMART" id="SM00382">
    <property type="entry name" value="AAA"/>
    <property type="match status" value="1"/>
</dbReference>
<keyword evidence="3" id="KW-0547">Nucleotide-binding</keyword>
<dbReference type="SUPFAM" id="SSF52540">
    <property type="entry name" value="P-loop containing nucleoside triphosphate hydrolases"/>
    <property type="match status" value="1"/>
</dbReference>
<keyword evidence="4 6" id="KW-0067">ATP-binding</keyword>
<dbReference type="InterPro" id="IPR003439">
    <property type="entry name" value="ABC_transporter-like_ATP-bd"/>
</dbReference>
<dbReference type="GO" id="GO:0016887">
    <property type="term" value="F:ATP hydrolysis activity"/>
    <property type="evidence" value="ECO:0007669"/>
    <property type="project" value="InterPro"/>
</dbReference>
<organism evidence="6 7">
    <name type="scientific">Treponema vincentii</name>
    <dbReference type="NCBI Taxonomy" id="69710"/>
    <lineage>
        <taxon>Bacteria</taxon>
        <taxon>Pseudomonadati</taxon>
        <taxon>Spirochaetota</taxon>
        <taxon>Spirochaetia</taxon>
        <taxon>Spirochaetales</taxon>
        <taxon>Treponemataceae</taxon>
        <taxon>Treponema</taxon>
    </lineage>
</organism>
<dbReference type="PANTHER" id="PTHR43335">
    <property type="entry name" value="ABC TRANSPORTER, ATP-BINDING PROTEIN"/>
    <property type="match status" value="1"/>
</dbReference>
<evidence type="ECO:0000256" key="4">
    <source>
        <dbReference type="ARBA" id="ARBA00022840"/>
    </source>
</evidence>
<comment type="similarity">
    <text evidence="1">Belongs to the ABC transporter superfamily.</text>
</comment>
<dbReference type="EMBL" id="CP048020">
    <property type="protein sequence ID" value="QHX44472.1"/>
    <property type="molecule type" value="Genomic_DNA"/>
</dbReference>